<dbReference type="InterPro" id="IPR029058">
    <property type="entry name" value="AB_hydrolase_fold"/>
</dbReference>
<evidence type="ECO:0008006" key="4">
    <source>
        <dbReference type="Google" id="ProtNLM"/>
    </source>
</evidence>
<feature type="signal peptide" evidence="1">
    <location>
        <begin position="1"/>
        <end position="19"/>
    </location>
</feature>
<dbReference type="SUPFAM" id="SSF53474">
    <property type="entry name" value="alpha/beta-Hydrolases"/>
    <property type="match status" value="1"/>
</dbReference>
<evidence type="ECO:0000256" key="1">
    <source>
        <dbReference type="SAM" id="SignalP"/>
    </source>
</evidence>
<sequence length="283" mass="30452">MRRGGLLLILVLGLATASAEPVERSFNGATLKADYTAPAQPGRGVVLLYPDASHPKVALWQSLQEAILRGGFGVLVVQPRGAGASCNGPWRRLHRAGMEEVGSWFDWLLRRGITRVHFLGEGRGGNQVAWFLARSRHPALGAALLLDPLVWRADRAAARYRREHGQSLEPLLERARELRNQGRADELLRGIGFLHCESVDVTAAAMLSYYADEPNLDTSRLLADLPGPAAVLVDPEHEGYGRLERAAGESGDEFHTLSADPVAGAAGAVVGFLGERGEDGGSE</sequence>
<name>A0A1I1NWJ4_9GAMM</name>
<dbReference type="AlphaFoldDB" id="A0A1I1NWJ4"/>
<dbReference type="RefSeq" id="WP_143613117.1">
    <property type="nucleotide sequence ID" value="NZ_FOMJ01000001.1"/>
</dbReference>
<accession>A0A1I1NWJ4</accession>
<evidence type="ECO:0000313" key="2">
    <source>
        <dbReference type="EMBL" id="SFD01702.1"/>
    </source>
</evidence>
<dbReference type="Proteomes" id="UP000198611">
    <property type="component" value="Unassembled WGS sequence"/>
</dbReference>
<proteinExistence type="predicted"/>
<dbReference type="STRING" id="1123397.SAMN05660831_00461"/>
<keyword evidence="1" id="KW-0732">Signal</keyword>
<reference evidence="2 3" key="1">
    <citation type="submission" date="2016-10" db="EMBL/GenBank/DDBJ databases">
        <authorList>
            <person name="de Groot N.N."/>
        </authorList>
    </citation>
    <scope>NUCLEOTIDE SEQUENCE [LARGE SCALE GENOMIC DNA]</scope>
    <source>
        <strain evidence="2 3">HL3</strain>
    </source>
</reference>
<organism evidence="2 3">
    <name type="scientific">Thiohalospira halophila DSM 15071</name>
    <dbReference type="NCBI Taxonomy" id="1123397"/>
    <lineage>
        <taxon>Bacteria</taxon>
        <taxon>Pseudomonadati</taxon>
        <taxon>Pseudomonadota</taxon>
        <taxon>Gammaproteobacteria</taxon>
        <taxon>Thiohalospirales</taxon>
        <taxon>Thiohalospiraceae</taxon>
        <taxon>Thiohalospira</taxon>
    </lineage>
</organism>
<gene>
    <name evidence="2" type="ORF">SAMN05660831_00461</name>
</gene>
<protein>
    <recommendedName>
        <fullName evidence="4">Alpha/beta hydrolase family protein</fullName>
    </recommendedName>
</protein>
<dbReference type="EMBL" id="FOMJ01000001">
    <property type="protein sequence ID" value="SFD01702.1"/>
    <property type="molecule type" value="Genomic_DNA"/>
</dbReference>
<keyword evidence="3" id="KW-1185">Reference proteome</keyword>
<dbReference type="OrthoDB" id="8208091at2"/>
<feature type="chain" id="PRO_5011589078" description="Alpha/beta hydrolase family protein" evidence="1">
    <location>
        <begin position="20"/>
        <end position="283"/>
    </location>
</feature>
<evidence type="ECO:0000313" key="3">
    <source>
        <dbReference type="Proteomes" id="UP000198611"/>
    </source>
</evidence>
<dbReference type="Gene3D" id="3.40.50.1820">
    <property type="entry name" value="alpha/beta hydrolase"/>
    <property type="match status" value="1"/>
</dbReference>